<dbReference type="Proteomes" id="UP000653472">
    <property type="component" value="Unassembled WGS sequence"/>
</dbReference>
<dbReference type="SUPFAM" id="SSF47413">
    <property type="entry name" value="lambda repressor-like DNA-binding domains"/>
    <property type="match status" value="1"/>
</dbReference>
<feature type="domain" description="HTH cro/C1-type" evidence="1">
    <location>
        <begin position="20"/>
        <end position="51"/>
    </location>
</feature>
<comment type="caution">
    <text evidence="2">The sequence shown here is derived from an EMBL/GenBank/DDBJ whole genome shotgun (WGS) entry which is preliminary data.</text>
</comment>
<dbReference type="SMART" id="SM00530">
    <property type="entry name" value="HTH_XRE"/>
    <property type="match status" value="1"/>
</dbReference>
<dbReference type="Pfam" id="PF13560">
    <property type="entry name" value="HTH_31"/>
    <property type="match status" value="1"/>
</dbReference>
<dbReference type="InterPro" id="IPR010982">
    <property type="entry name" value="Lambda_DNA-bd_dom_sf"/>
</dbReference>
<gene>
    <name evidence="2" type="ORF">G7Y82_19720</name>
</gene>
<sequence>MPRSRKSRYAPEYRTLIDLLIELRNEADVTQVELAKRMGTSQSVLSKLERGVVRMDLMDVLDYLDGIHADPRQFLDIFLGRIEFGSASPAPAVERH</sequence>
<dbReference type="CDD" id="cd00093">
    <property type="entry name" value="HTH_XRE"/>
    <property type="match status" value="1"/>
</dbReference>
<dbReference type="AlphaFoldDB" id="A0A970BBK7"/>
<evidence type="ECO:0000259" key="1">
    <source>
        <dbReference type="PROSITE" id="PS50943"/>
    </source>
</evidence>
<name>A0A970BBK7_9GAMM</name>
<dbReference type="EMBL" id="JAAVXB010000016">
    <property type="protein sequence ID" value="NKF24546.1"/>
    <property type="molecule type" value="Genomic_DNA"/>
</dbReference>
<evidence type="ECO:0000313" key="3">
    <source>
        <dbReference type="Proteomes" id="UP000653472"/>
    </source>
</evidence>
<dbReference type="GO" id="GO:0003677">
    <property type="term" value="F:DNA binding"/>
    <property type="evidence" value="ECO:0007669"/>
    <property type="project" value="InterPro"/>
</dbReference>
<dbReference type="RefSeq" id="WP_168149851.1">
    <property type="nucleotide sequence ID" value="NZ_JAAVXB010000016.1"/>
</dbReference>
<keyword evidence="3" id="KW-1185">Reference proteome</keyword>
<dbReference type="Gene3D" id="1.10.260.40">
    <property type="entry name" value="lambda repressor-like DNA-binding domains"/>
    <property type="match status" value="1"/>
</dbReference>
<reference evidence="2" key="1">
    <citation type="submission" date="2020-03" db="EMBL/GenBank/DDBJ databases">
        <title>Solimonas marina sp. nov., isolated from deep seawater of the Pacific Ocean.</title>
        <authorList>
            <person name="Liu X."/>
            <person name="Lai Q."/>
            <person name="Sun F."/>
            <person name="Gai Y."/>
            <person name="Li G."/>
            <person name="Shao Z."/>
        </authorList>
    </citation>
    <scope>NUCLEOTIDE SEQUENCE</scope>
    <source>
        <strain evidence="2">C16B3</strain>
    </source>
</reference>
<evidence type="ECO:0000313" key="2">
    <source>
        <dbReference type="EMBL" id="NKF24546.1"/>
    </source>
</evidence>
<protein>
    <submittedName>
        <fullName evidence="2">Helix-turn-helix transcriptional regulator</fullName>
    </submittedName>
</protein>
<proteinExistence type="predicted"/>
<organism evidence="2 3">
    <name type="scientific">Solimonas marina</name>
    <dbReference type="NCBI Taxonomy" id="2714601"/>
    <lineage>
        <taxon>Bacteria</taxon>
        <taxon>Pseudomonadati</taxon>
        <taxon>Pseudomonadota</taxon>
        <taxon>Gammaproteobacteria</taxon>
        <taxon>Nevskiales</taxon>
        <taxon>Nevskiaceae</taxon>
        <taxon>Solimonas</taxon>
    </lineage>
</organism>
<dbReference type="PROSITE" id="PS50943">
    <property type="entry name" value="HTH_CROC1"/>
    <property type="match status" value="1"/>
</dbReference>
<dbReference type="InterPro" id="IPR001387">
    <property type="entry name" value="Cro/C1-type_HTH"/>
</dbReference>
<accession>A0A970BBK7</accession>